<evidence type="ECO:0000256" key="1">
    <source>
        <dbReference type="ARBA" id="ARBA00022692"/>
    </source>
</evidence>
<feature type="transmembrane region" description="Helical" evidence="4">
    <location>
        <begin position="288"/>
        <end position="306"/>
    </location>
</feature>
<dbReference type="InterPro" id="IPR020846">
    <property type="entry name" value="MFS_dom"/>
</dbReference>
<evidence type="ECO:0000256" key="3">
    <source>
        <dbReference type="ARBA" id="ARBA00023136"/>
    </source>
</evidence>
<feature type="transmembrane region" description="Helical" evidence="4">
    <location>
        <begin position="375"/>
        <end position="396"/>
    </location>
</feature>
<keyword evidence="2 4" id="KW-1133">Transmembrane helix</keyword>
<evidence type="ECO:0000313" key="6">
    <source>
        <dbReference type="EMBL" id="WEX86435.1"/>
    </source>
</evidence>
<dbReference type="SUPFAM" id="SSF103473">
    <property type="entry name" value="MFS general substrate transporter"/>
    <property type="match status" value="1"/>
</dbReference>
<feature type="transmembrane region" description="Helical" evidence="4">
    <location>
        <begin position="139"/>
        <end position="166"/>
    </location>
</feature>
<sequence>MSNAQIQTQSPYRWVIVAAGGLLGCIAIGAMFSLPVFLLPISRDTGWSVTGVSSAMTIGFIAMALASMIWGTLSDRWGPRLVVSIGSAVLAAALALASQATSLIEFQLVFGLAVGGATAAIFAPMMACVTGWFDTHRSLAVSLVSAGMGMAPMTMSPFAAWLVTIYDWRTSLLIIAAFTGAVMVPVALLVRRPPALEGQNAVASPDGEQPDMSVGRAMRSPQFIILFLTNFFCCATHSGPIFHTVSYAISCGIPMIAAVSIYSVEGLAGMAGRVVFGLFGDRFGAKRVLVSGLLLQAFGALAYFFVRDLGAFYAVAAVFGFIYAGVMPLYAVIARENFPLRMMGTVIGGTAMAGSLGMATGPLAGGLIYDTFASYGWLYIGAWGIGIGAFLIALTFRPFPKAKAEPAPLPA</sequence>
<feature type="transmembrane region" description="Helical" evidence="4">
    <location>
        <begin position="172"/>
        <end position="190"/>
    </location>
</feature>
<dbReference type="EMBL" id="CP120373">
    <property type="protein sequence ID" value="WEX86435.1"/>
    <property type="molecule type" value="Genomic_DNA"/>
</dbReference>
<evidence type="ECO:0000259" key="5">
    <source>
        <dbReference type="PROSITE" id="PS50850"/>
    </source>
</evidence>
<dbReference type="PANTHER" id="PTHR11360:SF290">
    <property type="entry name" value="MONOCARBOXYLATE MFS PERMEASE"/>
    <property type="match status" value="1"/>
</dbReference>
<dbReference type="InterPro" id="IPR036259">
    <property type="entry name" value="MFS_trans_sf"/>
</dbReference>
<organism evidence="6 7">
    <name type="scientific">Sinorhizobium garamanticum</name>
    <dbReference type="NCBI Taxonomy" id="680247"/>
    <lineage>
        <taxon>Bacteria</taxon>
        <taxon>Pseudomonadati</taxon>
        <taxon>Pseudomonadota</taxon>
        <taxon>Alphaproteobacteria</taxon>
        <taxon>Hyphomicrobiales</taxon>
        <taxon>Rhizobiaceae</taxon>
        <taxon>Sinorhizobium/Ensifer group</taxon>
        <taxon>Sinorhizobium</taxon>
    </lineage>
</organism>
<feature type="transmembrane region" description="Helical" evidence="4">
    <location>
        <begin position="106"/>
        <end position="127"/>
    </location>
</feature>
<feature type="transmembrane region" description="Helical" evidence="4">
    <location>
        <begin position="81"/>
        <end position="100"/>
    </location>
</feature>
<protein>
    <submittedName>
        <fullName evidence="6">MFS transporter</fullName>
    </submittedName>
</protein>
<dbReference type="Proteomes" id="UP001229355">
    <property type="component" value="Chromosome 1"/>
</dbReference>
<feature type="transmembrane region" description="Helical" evidence="4">
    <location>
        <begin position="12"/>
        <end position="41"/>
    </location>
</feature>
<dbReference type="InterPro" id="IPR050327">
    <property type="entry name" value="Proton-linked_MCT"/>
</dbReference>
<dbReference type="CDD" id="cd17355">
    <property type="entry name" value="MFS_YcxA_like"/>
    <property type="match status" value="1"/>
</dbReference>
<evidence type="ECO:0000256" key="2">
    <source>
        <dbReference type="ARBA" id="ARBA00022989"/>
    </source>
</evidence>
<feature type="transmembrane region" description="Helical" evidence="4">
    <location>
        <begin position="255"/>
        <end position="276"/>
    </location>
</feature>
<gene>
    <name evidence="6" type="ORF">PZN02_002717</name>
</gene>
<feature type="domain" description="Major facilitator superfamily (MFS) profile" evidence="5">
    <location>
        <begin position="13"/>
        <end position="401"/>
    </location>
</feature>
<keyword evidence="1 4" id="KW-0812">Transmembrane</keyword>
<feature type="transmembrane region" description="Helical" evidence="4">
    <location>
        <begin position="223"/>
        <end position="249"/>
    </location>
</feature>
<dbReference type="Gene3D" id="1.20.1250.20">
    <property type="entry name" value="MFS general substrate transporter like domains"/>
    <property type="match status" value="2"/>
</dbReference>
<keyword evidence="7" id="KW-1185">Reference proteome</keyword>
<proteinExistence type="predicted"/>
<keyword evidence="3 4" id="KW-0472">Membrane</keyword>
<evidence type="ECO:0000313" key="7">
    <source>
        <dbReference type="Proteomes" id="UP001229355"/>
    </source>
</evidence>
<dbReference type="InterPro" id="IPR011701">
    <property type="entry name" value="MFS"/>
</dbReference>
<feature type="transmembrane region" description="Helical" evidence="4">
    <location>
        <begin position="312"/>
        <end position="333"/>
    </location>
</feature>
<feature type="transmembrane region" description="Helical" evidence="4">
    <location>
        <begin position="345"/>
        <end position="369"/>
    </location>
</feature>
<dbReference type="PANTHER" id="PTHR11360">
    <property type="entry name" value="MONOCARBOXYLATE TRANSPORTER"/>
    <property type="match status" value="1"/>
</dbReference>
<reference evidence="6 7" key="1">
    <citation type="submission" date="2023-03" db="EMBL/GenBank/DDBJ databases">
        <authorList>
            <person name="Kaur S."/>
            <person name="Espinosa-Saiz D."/>
            <person name="Velazquez E."/>
            <person name="Menendez E."/>
            <person name="diCenzo G.C."/>
        </authorList>
    </citation>
    <scope>NUCLEOTIDE SEQUENCE [LARGE SCALE GENOMIC DNA]</scope>
    <source>
        <strain evidence="6 7">LMG 24692</strain>
    </source>
</reference>
<feature type="transmembrane region" description="Helical" evidence="4">
    <location>
        <begin position="47"/>
        <end position="69"/>
    </location>
</feature>
<dbReference type="PROSITE" id="PS50850">
    <property type="entry name" value="MFS"/>
    <property type="match status" value="1"/>
</dbReference>
<dbReference type="Pfam" id="PF07690">
    <property type="entry name" value="MFS_1"/>
    <property type="match status" value="1"/>
</dbReference>
<name>A0ABY8D6E8_9HYPH</name>
<accession>A0ABY8D6E8</accession>
<dbReference type="RefSeq" id="WP_280658501.1">
    <property type="nucleotide sequence ID" value="NZ_CP120373.1"/>
</dbReference>
<evidence type="ECO:0000256" key="4">
    <source>
        <dbReference type="SAM" id="Phobius"/>
    </source>
</evidence>